<feature type="non-terminal residue" evidence="1">
    <location>
        <position position="34"/>
    </location>
</feature>
<sequence>MVVSRDLNCGRGRVFGRVAFIAVADIMNAIAVTA</sequence>
<comment type="caution">
    <text evidence="1">The sequence shown here is derived from an EMBL/GenBank/DDBJ whole genome shotgun (WGS) entry which is preliminary data.</text>
</comment>
<name>A0A7J9MNZ3_GOSSC</name>
<keyword evidence="2" id="KW-1185">Reference proteome</keyword>
<proteinExistence type="predicted"/>
<protein>
    <submittedName>
        <fullName evidence="1">Uncharacterized protein</fullName>
    </submittedName>
</protein>
<accession>A0A7J9MNZ3</accession>
<reference evidence="1 2" key="1">
    <citation type="journal article" date="2019" name="Genome Biol. Evol.">
        <title>Insights into the evolution of the New World diploid cottons (Gossypium, subgenus Houzingenia) based on genome sequencing.</title>
        <authorList>
            <person name="Grover C.E."/>
            <person name="Arick M.A. 2nd"/>
            <person name="Thrash A."/>
            <person name="Conover J.L."/>
            <person name="Sanders W.S."/>
            <person name="Peterson D.G."/>
            <person name="Frelichowski J.E."/>
            <person name="Scheffler J.A."/>
            <person name="Scheffler B.E."/>
            <person name="Wendel J.F."/>
        </authorList>
    </citation>
    <scope>NUCLEOTIDE SEQUENCE [LARGE SCALE GENOMIC DNA]</scope>
    <source>
        <strain evidence="1">1</strain>
        <tissue evidence="1">Leaf</tissue>
    </source>
</reference>
<gene>
    <name evidence="1" type="ORF">Goshw_021702</name>
</gene>
<evidence type="ECO:0000313" key="1">
    <source>
        <dbReference type="EMBL" id="MBA0872845.1"/>
    </source>
</evidence>
<organism evidence="1 2">
    <name type="scientific">Gossypium schwendimanii</name>
    <name type="common">Cotton</name>
    <dbReference type="NCBI Taxonomy" id="34291"/>
    <lineage>
        <taxon>Eukaryota</taxon>
        <taxon>Viridiplantae</taxon>
        <taxon>Streptophyta</taxon>
        <taxon>Embryophyta</taxon>
        <taxon>Tracheophyta</taxon>
        <taxon>Spermatophyta</taxon>
        <taxon>Magnoliopsida</taxon>
        <taxon>eudicotyledons</taxon>
        <taxon>Gunneridae</taxon>
        <taxon>Pentapetalae</taxon>
        <taxon>rosids</taxon>
        <taxon>malvids</taxon>
        <taxon>Malvales</taxon>
        <taxon>Malvaceae</taxon>
        <taxon>Malvoideae</taxon>
        <taxon>Gossypium</taxon>
    </lineage>
</organism>
<dbReference type="AlphaFoldDB" id="A0A7J9MNZ3"/>
<dbReference type="Proteomes" id="UP000593576">
    <property type="component" value="Unassembled WGS sequence"/>
</dbReference>
<evidence type="ECO:0000313" key="2">
    <source>
        <dbReference type="Proteomes" id="UP000593576"/>
    </source>
</evidence>
<dbReference type="EMBL" id="JABFAF010000012">
    <property type="protein sequence ID" value="MBA0872845.1"/>
    <property type="molecule type" value="Genomic_DNA"/>
</dbReference>